<keyword evidence="1 4" id="KW-0378">Hydrolase</keyword>
<dbReference type="EMBL" id="CP044427">
    <property type="protein sequence ID" value="QFG67528.1"/>
    <property type="molecule type" value="Genomic_DNA"/>
</dbReference>
<feature type="short sequence motif" description="GXSXG" evidence="4">
    <location>
        <begin position="44"/>
        <end position="48"/>
    </location>
</feature>
<dbReference type="InterPro" id="IPR050301">
    <property type="entry name" value="NTE"/>
</dbReference>
<dbReference type="InterPro" id="IPR045943">
    <property type="entry name" value="DUF6363"/>
</dbReference>
<dbReference type="CDD" id="cd07208">
    <property type="entry name" value="Pat_hypo_Ecoli_yjju_like"/>
    <property type="match status" value="1"/>
</dbReference>
<keyword evidence="2 4" id="KW-0442">Lipid degradation</keyword>
<dbReference type="PANTHER" id="PTHR14226">
    <property type="entry name" value="NEUROPATHY TARGET ESTERASE/SWISS CHEESE D.MELANOGASTER"/>
    <property type="match status" value="1"/>
</dbReference>
<evidence type="ECO:0000256" key="1">
    <source>
        <dbReference type="ARBA" id="ARBA00022801"/>
    </source>
</evidence>
<keyword evidence="3 4" id="KW-0443">Lipid metabolism</keyword>
<dbReference type="OrthoDB" id="9802424at2"/>
<dbReference type="Proteomes" id="UP000326546">
    <property type="component" value="Chromosome"/>
</dbReference>
<dbReference type="InterPro" id="IPR002641">
    <property type="entry name" value="PNPLA_dom"/>
</dbReference>
<sequence length="296" mass="32700">MTDLKPTVSGTALLFEGGGMRASYTSGMAVALLEAGLHLPWVGGISAGSSNTANYVSRDPWRARHSFTDFAADPRFGDWRTFVRGEGLFNARYIYEETSLPGQALPFDWETFTGSGAAVRIGAFNATRGEQVHWGREDLRTLRDLMVRVRASSTMPMVMPPVTIDGEVFVDGALGPAGGIPLDAARADGYERFFVVLTQERGYVKPARQRGDALVRRWFRTMPAVAEALRARPARYNSTREELWELERDGKAYLFVPQRMPVGNGERSVAALRTSHEAGLAQARQEIPAIREFLQG</sequence>
<dbReference type="InterPro" id="IPR037483">
    <property type="entry name" value="YjjU-like"/>
</dbReference>
<evidence type="ECO:0000313" key="7">
    <source>
        <dbReference type="Proteomes" id="UP000326546"/>
    </source>
</evidence>
<dbReference type="PANTHER" id="PTHR14226:SF25">
    <property type="entry name" value="PHOSPHOESTERASE"/>
    <property type="match status" value="1"/>
</dbReference>
<dbReference type="GO" id="GO:0016787">
    <property type="term" value="F:hydrolase activity"/>
    <property type="evidence" value="ECO:0007669"/>
    <property type="project" value="UniProtKB-UniRule"/>
</dbReference>
<evidence type="ECO:0000259" key="5">
    <source>
        <dbReference type="PROSITE" id="PS51635"/>
    </source>
</evidence>
<dbReference type="PROSITE" id="PS51635">
    <property type="entry name" value="PNPLA"/>
    <property type="match status" value="1"/>
</dbReference>
<organism evidence="6 7">
    <name type="scientific">Ornithinimicrobium pratense</name>
    <dbReference type="NCBI Taxonomy" id="2593973"/>
    <lineage>
        <taxon>Bacteria</taxon>
        <taxon>Bacillati</taxon>
        <taxon>Actinomycetota</taxon>
        <taxon>Actinomycetes</taxon>
        <taxon>Micrococcales</taxon>
        <taxon>Ornithinimicrobiaceae</taxon>
        <taxon>Ornithinimicrobium</taxon>
    </lineage>
</organism>
<dbReference type="SUPFAM" id="SSF52151">
    <property type="entry name" value="FabD/lysophospholipase-like"/>
    <property type="match status" value="1"/>
</dbReference>
<protein>
    <submittedName>
        <fullName evidence="6">Patatin family protein</fullName>
    </submittedName>
</protein>
<gene>
    <name evidence="6" type="ORF">FY030_01225</name>
</gene>
<feature type="short sequence motif" description="DGA/G" evidence="4">
    <location>
        <begin position="171"/>
        <end position="173"/>
    </location>
</feature>
<feature type="active site" description="Nucleophile" evidence="4">
    <location>
        <position position="46"/>
    </location>
</feature>
<keyword evidence="7" id="KW-1185">Reference proteome</keyword>
<dbReference type="Gene3D" id="3.40.1090.10">
    <property type="entry name" value="Cytosolic phospholipase A2 catalytic domain"/>
    <property type="match status" value="2"/>
</dbReference>
<evidence type="ECO:0000256" key="3">
    <source>
        <dbReference type="ARBA" id="ARBA00023098"/>
    </source>
</evidence>
<dbReference type="KEGG" id="serw:FY030_01225"/>
<dbReference type="Pfam" id="PF01734">
    <property type="entry name" value="Patatin"/>
    <property type="match status" value="1"/>
</dbReference>
<evidence type="ECO:0000313" key="6">
    <source>
        <dbReference type="EMBL" id="QFG67528.1"/>
    </source>
</evidence>
<dbReference type="RefSeq" id="WP_158059926.1">
    <property type="nucleotide sequence ID" value="NZ_CP044427.1"/>
</dbReference>
<evidence type="ECO:0000256" key="2">
    <source>
        <dbReference type="ARBA" id="ARBA00022963"/>
    </source>
</evidence>
<comment type="caution">
    <text evidence="4">Lacks conserved residue(s) required for the propagation of feature annotation.</text>
</comment>
<reference evidence="6 7" key="1">
    <citation type="submission" date="2019-09" db="EMBL/GenBank/DDBJ databases">
        <title>Serinicoccus pratensis sp. nov., isolated from meadow soil.</title>
        <authorList>
            <person name="Zhang W."/>
        </authorList>
    </citation>
    <scope>NUCLEOTIDE SEQUENCE [LARGE SCALE GENOMIC DNA]</scope>
    <source>
        <strain evidence="6 7">W204</strain>
    </source>
</reference>
<proteinExistence type="predicted"/>
<dbReference type="AlphaFoldDB" id="A0A5J6V1P0"/>
<dbReference type="InterPro" id="IPR016035">
    <property type="entry name" value="Acyl_Trfase/lysoPLipase"/>
</dbReference>
<feature type="active site" description="Proton acceptor" evidence="4">
    <location>
        <position position="171"/>
    </location>
</feature>
<name>A0A5J6V1P0_9MICO</name>
<accession>A0A5J6V1P0</accession>
<dbReference type="Pfam" id="PF19890">
    <property type="entry name" value="DUF6363"/>
    <property type="match status" value="1"/>
</dbReference>
<evidence type="ECO:0000256" key="4">
    <source>
        <dbReference type="PROSITE-ProRule" id="PRU01161"/>
    </source>
</evidence>
<dbReference type="GO" id="GO:0016042">
    <property type="term" value="P:lipid catabolic process"/>
    <property type="evidence" value="ECO:0007669"/>
    <property type="project" value="UniProtKB-UniRule"/>
</dbReference>
<feature type="domain" description="PNPLA" evidence="5">
    <location>
        <begin position="13"/>
        <end position="186"/>
    </location>
</feature>